<reference evidence="2" key="1">
    <citation type="journal article" date="2019" name="Int. J. Syst. Evol. Microbiol.">
        <title>The Global Catalogue of Microorganisms (GCM) 10K type strain sequencing project: providing services to taxonomists for standard genome sequencing and annotation.</title>
        <authorList>
            <consortium name="The Broad Institute Genomics Platform"/>
            <consortium name="The Broad Institute Genome Sequencing Center for Infectious Disease"/>
            <person name="Wu L."/>
            <person name="Ma J."/>
        </authorList>
    </citation>
    <scope>NUCLEOTIDE SEQUENCE [LARGE SCALE GENOMIC DNA]</scope>
    <source>
        <strain evidence="2">CGMCC 1.12470</strain>
    </source>
</reference>
<dbReference type="RefSeq" id="WP_381077623.1">
    <property type="nucleotide sequence ID" value="NZ_JBHUDX010000004.1"/>
</dbReference>
<organism evidence="1 2">
    <name type="scientific">Streptomyces caeni</name>
    <dbReference type="NCBI Taxonomy" id="2307231"/>
    <lineage>
        <taxon>Bacteria</taxon>
        <taxon>Bacillati</taxon>
        <taxon>Actinomycetota</taxon>
        <taxon>Actinomycetes</taxon>
        <taxon>Kitasatosporales</taxon>
        <taxon>Streptomycetaceae</taxon>
        <taxon>Streptomyces</taxon>
    </lineage>
</organism>
<sequence>MRNVTVEMRSVKAGEEGEHVSAAHVSLGGRHSARCVEEAEDIVKELRAALASAGILLPSLRLDPVSVAREAPCPLVELGGCSAGVAARLAAALRAERVAEVG</sequence>
<evidence type="ECO:0000313" key="2">
    <source>
        <dbReference type="Proteomes" id="UP001597261"/>
    </source>
</evidence>
<evidence type="ECO:0000313" key="1">
    <source>
        <dbReference type="EMBL" id="MFD1657072.1"/>
    </source>
</evidence>
<gene>
    <name evidence="1" type="ORF">ACFSL4_02190</name>
</gene>
<dbReference type="EMBL" id="JBHUDX010000004">
    <property type="protein sequence ID" value="MFD1657072.1"/>
    <property type="molecule type" value="Genomic_DNA"/>
</dbReference>
<name>A0ABW4IJZ6_9ACTN</name>
<dbReference type="Proteomes" id="UP001597261">
    <property type="component" value="Unassembled WGS sequence"/>
</dbReference>
<comment type="caution">
    <text evidence="1">The sequence shown here is derived from an EMBL/GenBank/DDBJ whole genome shotgun (WGS) entry which is preliminary data.</text>
</comment>
<protein>
    <submittedName>
        <fullName evidence="1">Uncharacterized protein</fullName>
    </submittedName>
</protein>
<keyword evidence="2" id="KW-1185">Reference proteome</keyword>
<proteinExistence type="predicted"/>
<accession>A0ABW4IJZ6</accession>